<dbReference type="EMBL" id="KV878130">
    <property type="protein sequence ID" value="OJJ03401.1"/>
    <property type="molecule type" value="Genomic_DNA"/>
</dbReference>
<feature type="transmembrane region" description="Helical" evidence="6">
    <location>
        <begin position="438"/>
        <end position="459"/>
    </location>
</feature>
<keyword evidence="4 6" id="KW-1133">Transmembrane helix</keyword>
<evidence type="ECO:0000256" key="5">
    <source>
        <dbReference type="ARBA" id="ARBA00023136"/>
    </source>
</evidence>
<feature type="transmembrane region" description="Helical" evidence="6">
    <location>
        <begin position="239"/>
        <end position="266"/>
    </location>
</feature>
<feature type="transmembrane region" description="Helical" evidence="6">
    <location>
        <begin position="87"/>
        <end position="111"/>
    </location>
</feature>
<dbReference type="PANTHER" id="PTHR45649">
    <property type="entry name" value="AMINO-ACID PERMEASE BAT1"/>
    <property type="match status" value="1"/>
</dbReference>
<reference evidence="8" key="1">
    <citation type="journal article" date="2017" name="Genome Biol.">
        <title>Comparative genomics reveals high biological diversity and specific adaptations in the industrially and medically important fungal genus Aspergillus.</title>
        <authorList>
            <person name="de Vries R.P."/>
            <person name="Riley R."/>
            <person name="Wiebenga A."/>
            <person name="Aguilar-Osorio G."/>
            <person name="Amillis S."/>
            <person name="Uchima C.A."/>
            <person name="Anderluh G."/>
            <person name="Asadollahi M."/>
            <person name="Askin M."/>
            <person name="Barry K."/>
            <person name="Battaglia E."/>
            <person name="Bayram O."/>
            <person name="Benocci T."/>
            <person name="Braus-Stromeyer S.A."/>
            <person name="Caldana C."/>
            <person name="Canovas D."/>
            <person name="Cerqueira G.C."/>
            <person name="Chen F."/>
            <person name="Chen W."/>
            <person name="Choi C."/>
            <person name="Clum A."/>
            <person name="Dos Santos R.A."/>
            <person name="Damasio A.R."/>
            <person name="Diallinas G."/>
            <person name="Emri T."/>
            <person name="Fekete E."/>
            <person name="Flipphi M."/>
            <person name="Freyberg S."/>
            <person name="Gallo A."/>
            <person name="Gournas C."/>
            <person name="Habgood R."/>
            <person name="Hainaut M."/>
            <person name="Harispe M.L."/>
            <person name="Henrissat B."/>
            <person name="Hilden K.S."/>
            <person name="Hope R."/>
            <person name="Hossain A."/>
            <person name="Karabika E."/>
            <person name="Karaffa L."/>
            <person name="Karanyi Z."/>
            <person name="Krasevec N."/>
            <person name="Kuo A."/>
            <person name="Kusch H."/>
            <person name="LaButti K."/>
            <person name="Lagendijk E.L."/>
            <person name="Lapidus A."/>
            <person name="Levasseur A."/>
            <person name="Lindquist E."/>
            <person name="Lipzen A."/>
            <person name="Logrieco A.F."/>
            <person name="MacCabe A."/>
            <person name="Maekelae M.R."/>
            <person name="Malavazi I."/>
            <person name="Melin P."/>
            <person name="Meyer V."/>
            <person name="Mielnichuk N."/>
            <person name="Miskei M."/>
            <person name="Molnar A.P."/>
            <person name="Mule G."/>
            <person name="Ngan C.Y."/>
            <person name="Orejas M."/>
            <person name="Orosz E."/>
            <person name="Ouedraogo J.P."/>
            <person name="Overkamp K.M."/>
            <person name="Park H.-S."/>
            <person name="Perrone G."/>
            <person name="Piumi F."/>
            <person name="Punt P.J."/>
            <person name="Ram A.F."/>
            <person name="Ramon A."/>
            <person name="Rauscher S."/>
            <person name="Record E."/>
            <person name="Riano-Pachon D.M."/>
            <person name="Robert V."/>
            <person name="Roehrig J."/>
            <person name="Ruller R."/>
            <person name="Salamov A."/>
            <person name="Salih N.S."/>
            <person name="Samson R.A."/>
            <person name="Sandor E."/>
            <person name="Sanguinetti M."/>
            <person name="Schuetze T."/>
            <person name="Sepcic K."/>
            <person name="Shelest E."/>
            <person name="Sherlock G."/>
            <person name="Sophianopoulou V."/>
            <person name="Squina F.M."/>
            <person name="Sun H."/>
            <person name="Susca A."/>
            <person name="Todd R.B."/>
            <person name="Tsang A."/>
            <person name="Unkles S.E."/>
            <person name="van de Wiele N."/>
            <person name="van Rossen-Uffink D."/>
            <person name="Oliveira J.V."/>
            <person name="Vesth T.C."/>
            <person name="Visser J."/>
            <person name="Yu J.-H."/>
            <person name="Zhou M."/>
            <person name="Andersen M.R."/>
            <person name="Archer D.B."/>
            <person name="Baker S.E."/>
            <person name="Benoit I."/>
            <person name="Brakhage A.A."/>
            <person name="Braus G.H."/>
            <person name="Fischer R."/>
            <person name="Frisvad J.C."/>
            <person name="Goldman G.H."/>
            <person name="Houbraken J."/>
            <person name="Oakley B."/>
            <person name="Pocsi I."/>
            <person name="Scazzocchio C."/>
            <person name="Seiboth B."/>
            <person name="vanKuyk P.A."/>
            <person name="Wortman J."/>
            <person name="Dyer P.S."/>
            <person name="Grigoriev I.V."/>
        </authorList>
    </citation>
    <scope>NUCLEOTIDE SEQUENCE [LARGE SCALE GENOMIC DNA]</scope>
    <source>
        <strain evidence="8">CBS 583.65</strain>
    </source>
</reference>
<evidence type="ECO:0008006" key="9">
    <source>
        <dbReference type="Google" id="ProtNLM"/>
    </source>
</evidence>
<dbReference type="Pfam" id="PF13520">
    <property type="entry name" value="AA_permease_2"/>
    <property type="match status" value="1"/>
</dbReference>
<keyword evidence="8" id="KW-1185">Reference proteome</keyword>
<evidence type="ECO:0000313" key="8">
    <source>
        <dbReference type="Proteomes" id="UP000184073"/>
    </source>
</evidence>
<dbReference type="PANTHER" id="PTHR45649:SF7">
    <property type="entry name" value="CHOLINE TRANSPORT PROTEIN"/>
    <property type="match status" value="1"/>
</dbReference>
<gene>
    <name evidence="7" type="ORF">ASPVEDRAFT_170775</name>
</gene>
<feature type="transmembrane region" description="Helical" evidence="6">
    <location>
        <begin position="286"/>
        <end position="311"/>
    </location>
</feature>
<keyword evidence="2" id="KW-0813">Transport</keyword>
<dbReference type="GO" id="GO:0016020">
    <property type="term" value="C:membrane"/>
    <property type="evidence" value="ECO:0007669"/>
    <property type="project" value="UniProtKB-SubCell"/>
</dbReference>
<keyword evidence="3 6" id="KW-0812">Transmembrane</keyword>
<organism evidence="7 8">
    <name type="scientific">Aspergillus versicolor CBS 583.65</name>
    <dbReference type="NCBI Taxonomy" id="1036611"/>
    <lineage>
        <taxon>Eukaryota</taxon>
        <taxon>Fungi</taxon>
        <taxon>Dikarya</taxon>
        <taxon>Ascomycota</taxon>
        <taxon>Pezizomycotina</taxon>
        <taxon>Eurotiomycetes</taxon>
        <taxon>Eurotiomycetidae</taxon>
        <taxon>Eurotiales</taxon>
        <taxon>Aspergillaceae</taxon>
        <taxon>Aspergillus</taxon>
        <taxon>Aspergillus subgen. Nidulantes</taxon>
    </lineage>
</organism>
<dbReference type="PIRSF" id="PIRSF006060">
    <property type="entry name" value="AA_transporter"/>
    <property type="match status" value="1"/>
</dbReference>
<dbReference type="Gene3D" id="1.20.1740.10">
    <property type="entry name" value="Amino acid/polyamine transporter I"/>
    <property type="match status" value="1"/>
</dbReference>
<comment type="subcellular location">
    <subcellularLocation>
        <location evidence="1">Membrane</location>
        <topology evidence="1">Multi-pass membrane protein</topology>
    </subcellularLocation>
</comment>
<feature type="transmembrane region" description="Helical" evidence="6">
    <location>
        <begin position="343"/>
        <end position="364"/>
    </location>
</feature>
<evidence type="ECO:0000256" key="4">
    <source>
        <dbReference type="ARBA" id="ARBA00022989"/>
    </source>
</evidence>
<feature type="transmembrane region" description="Helical" evidence="6">
    <location>
        <begin position="39"/>
        <end position="58"/>
    </location>
</feature>
<name>A0A1L9PPH0_ASPVE</name>
<dbReference type="Proteomes" id="UP000184073">
    <property type="component" value="Unassembled WGS sequence"/>
</dbReference>
<feature type="transmembrane region" description="Helical" evidence="6">
    <location>
        <begin position="370"/>
        <end position="391"/>
    </location>
</feature>
<dbReference type="AlphaFoldDB" id="A0A1L9PPH0"/>
<dbReference type="GeneID" id="63724210"/>
<feature type="transmembrane region" description="Helical" evidence="6">
    <location>
        <begin position="403"/>
        <end position="426"/>
    </location>
</feature>
<dbReference type="RefSeq" id="XP_040669163.1">
    <property type="nucleotide sequence ID" value="XM_040808699.1"/>
</dbReference>
<dbReference type="STRING" id="1036611.A0A1L9PPH0"/>
<evidence type="ECO:0000256" key="2">
    <source>
        <dbReference type="ARBA" id="ARBA00022448"/>
    </source>
</evidence>
<dbReference type="VEuPathDB" id="FungiDB:ASPVEDRAFT_170775"/>
<keyword evidence="5 6" id="KW-0472">Membrane</keyword>
<feature type="transmembrane region" description="Helical" evidence="6">
    <location>
        <begin position="6"/>
        <end position="27"/>
    </location>
</feature>
<evidence type="ECO:0000256" key="1">
    <source>
        <dbReference type="ARBA" id="ARBA00004141"/>
    </source>
</evidence>
<evidence type="ECO:0000313" key="7">
    <source>
        <dbReference type="EMBL" id="OJJ03401.1"/>
    </source>
</evidence>
<sequence>MEKPFTVLSAMGVGHSISNTAITVVVGLSSDISLGGGPLYFWSFLVMVFVALCAAVSLGELASAFPHPGGQYFWVAKLCPPSLPRRFISYMTGILSWASAVCTGTSVCLAVPQMALGMIHLTHPNFVQKPWMLFVGFQITNWMTFTVNCFERLLPFVSKGILTFTVTSLIVIFVSLIAATRNRASADSVFVTLSNESGWTNGVAFLIGTNGTNWGFSCLDAACHLADEIPTPRRNIPKALLCTVALGALTGLPITLALFFAVSGIGEVALSTVPSLEILYQSFNGNAAGAMGLQCLILISATGAIIGIHTWQSRMAWAFSRDGGFPFSKYMGAISPAPFSAPLWAHTWSSVWISLLGCLVLGSTTALGSFISAGILLQYVTYCLAIAFVLLHGRQKVSHGPFWFSRLGYAANIVTLAWTMVALVFYCFPYSLPVEAGAMNYVSCVMIGIVLYALAYWAFFGRRTFKIPLPEDEF</sequence>
<dbReference type="GO" id="GO:0022857">
    <property type="term" value="F:transmembrane transporter activity"/>
    <property type="evidence" value="ECO:0007669"/>
    <property type="project" value="InterPro"/>
</dbReference>
<evidence type="ECO:0000256" key="6">
    <source>
        <dbReference type="SAM" id="Phobius"/>
    </source>
</evidence>
<protein>
    <recommendedName>
        <fullName evidence="9">Amino acid permease/ SLC12A domain-containing protein</fullName>
    </recommendedName>
</protein>
<proteinExistence type="predicted"/>
<dbReference type="InterPro" id="IPR002293">
    <property type="entry name" value="AA/rel_permease1"/>
</dbReference>
<accession>A0A1L9PPH0</accession>
<evidence type="ECO:0000256" key="3">
    <source>
        <dbReference type="ARBA" id="ARBA00022692"/>
    </source>
</evidence>
<feature type="transmembrane region" description="Helical" evidence="6">
    <location>
        <begin position="160"/>
        <end position="179"/>
    </location>
</feature>
<dbReference type="OrthoDB" id="3257095at2759"/>